<dbReference type="FunCoup" id="A0A2P5HKY2">
    <property type="interactions" value="774"/>
</dbReference>
<evidence type="ECO:0000256" key="5">
    <source>
        <dbReference type="ARBA" id="ARBA00023002"/>
    </source>
</evidence>
<dbReference type="GO" id="GO:0080007">
    <property type="term" value="F:S-nitrosoglutathione reductase (NADH) activity"/>
    <property type="evidence" value="ECO:0007669"/>
    <property type="project" value="RHEA"/>
</dbReference>
<evidence type="ECO:0000256" key="9">
    <source>
        <dbReference type="ARBA" id="ARBA00048110"/>
    </source>
</evidence>
<dbReference type="InterPro" id="IPR002328">
    <property type="entry name" value="ADH_Zn_CS"/>
</dbReference>
<dbReference type="GO" id="GO:0106321">
    <property type="term" value="F:S-(hydroxymethyl)glutathione dehydrogenase (NADP+) activity"/>
    <property type="evidence" value="ECO:0007669"/>
    <property type="project" value="RHEA"/>
</dbReference>
<dbReference type="Gene3D" id="3.40.50.720">
    <property type="entry name" value="NAD(P)-binding Rossmann-like Domain"/>
    <property type="match status" value="1"/>
</dbReference>
<dbReference type="Gene3D" id="3.90.180.10">
    <property type="entry name" value="Medium-chain alcohol dehydrogenases, catalytic domain"/>
    <property type="match status" value="1"/>
</dbReference>
<evidence type="ECO:0000256" key="7">
    <source>
        <dbReference type="ARBA" id="ARBA00047793"/>
    </source>
</evidence>
<comment type="similarity">
    <text evidence="2 12">Belongs to the zinc-containing alcohol dehydrogenase family. Class-III subfamily.</text>
</comment>
<organism evidence="15 16">
    <name type="scientific">Diaporthe helianthi</name>
    <dbReference type="NCBI Taxonomy" id="158607"/>
    <lineage>
        <taxon>Eukaryota</taxon>
        <taxon>Fungi</taxon>
        <taxon>Dikarya</taxon>
        <taxon>Ascomycota</taxon>
        <taxon>Pezizomycotina</taxon>
        <taxon>Sordariomycetes</taxon>
        <taxon>Sordariomycetidae</taxon>
        <taxon>Diaporthales</taxon>
        <taxon>Diaporthaceae</taxon>
        <taxon>Diaporthe</taxon>
    </lineage>
</organism>
<evidence type="ECO:0000256" key="6">
    <source>
        <dbReference type="ARBA" id="ARBA00023027"/>
    </source>
</evidence>
<proteinExistence type="inferred from homology"/>
<feature type="non-terminal residue" evidence="15">
    <location>
        <position position="1"/>
    </location>
</feature>
<dbReference type="SUPFAM" id="SSF51735">
    <property type="entry name" value="NAD(P)-binding Rossmann-fold domains"/>
    <property type="match status" value="1"/>
</dbReference>
<evidence type="ECO:0000259" key="13">
    <source>
        <dbReference type="Pfam" id="PF00107"/>
    </source>
</evidence>
<keyword evidence="5 12" id="KW-0560">Oxidoreductase</keyword>
<dbReference type="GO" id="GO:0106322">
    <property type="term" value="F:S-(hydroxymethyl)glutathione dehydrogenase (NAD+) activity"/>
    <property type="evidence" value="ECO:0007669"/>
    <property type="project" value="RHEA"/>
</dbReference>
<dbReference type="GO" id="GO:0004022">
    <property type="term" value="F:alcohol dehydrogenase (NAD+) activity"/>
    <property type="evidence" value="ECO:0007669"/>
    <property type="project" value="UniProtKB-EC"/>
</dbReference>
<dbReference type="SUPFAM" id="SSF50129">
    <property type="entry name" value="GroES-like"/>
    <property type="match status" value="2"/>
</dbReference>
<dbReference type="STRING" id="158607.A0A2P5HKY2"/>
<keyword evidence="16" id="KW-1185">Reference proteome</keyword>
<comment type="catalytic activity">
    <reaction evidence="8">
        <text>S-nitrosoglutathione + NADH + H(+) = S-(hydroxysulfenamide)glutathione + NAD(+)</text>
        <dbReference type="Rhea" id="RHEA:78371"/>
        <dbReference type="ChEBI" id="CHEBI:15378"/>
        <dbReference type="ChEBI" id="CHEBI:57540"/>
        <dbReference type="ChEBI" id="CHEBI:57945"/>
        <dbReference type="ChEBI" id="CHEBI:145544"/>
        <dbReference type="ChEBI" id="CHEBI:229723"/>
    </reaction>
</comment>
<evidence type="ECO:0000256" key="4">
    <source>
        <dbReference type="ARBA" id="ARBA00022833"/>
    </source>
</evidence>
<name>A0A2P5HKY2_DIAHE</name>
<gene>
    <name evidence="15" type="ORF">DHEL01_v210684</name>
</gene>
<dbReference type="InterPro" id="IPR013149">
    <property type="entry name" value="ADH-like_C"/>
</dbReference>
<comment type="catalytic activity">
    <reaction evidence="11">
        <text>a primary alcohol + NAD(+) = an aldehyde + NADH + H(+)</text>
        <dbReference type="Rhea" id="RHEA:10736"/>
        <dbReference type="ChEBI" id="CHEBI:15378"/>
        <dbReference type="ChEBI" id="CHEBI:15734"/>
        <dbReference type="ChEBI" id="CHEBI:17478"/>
        <dbReference type="ChEBI" id="CHEBI:57540"/>
        <dbReference type="ChEBI" id="CHEBI:57945"/>
        <dbReference type="EC" id="1.1.1.1"/>
    </reaction>
</comment>
<dbReference type="Pfam" id="PF00107">
    <property type="entry name" value="ADH_zinc_N"/>
    <property type="match status" value="1"/>
</dbReference>
<reference evidence="15" key="1">
    <citation type="submission" date="2017-09" db="EMBL/GenBank/DDBJ databases">
        <title>Polyketide synthases of a Diaporthe helianthi virulent isolate.</title>
        <authorList>
            <person name="Baroncelli R."/>
        </authorList>
    </citation>
    <scope>NUCLEOTIDE SEQUENCE [LARGE SCALE GENOMIC DNA]</scope>
    <source>
        <strain evidence="15">7/96</strain>
    </source>
</reference>
<evidence type="ECO:0000256" key="2">
    <source>
        <dbReference type="ARBA" id="ARBA00010902"/>
    </source>
</evidence>
<dbReference type="InterPro" id="IPR011032">
    <property type="entry name" value="GroES-like_sf"/>
</dbReference>
<dbReference type="Proteomes" id="UP000094444">
    <property type="component" value="Unassembled WGS sequence"/>
</dbReference>
<dbReference type="InterPro" id="IPR014183">
    <property type="entry name" value="ADH_3"/>
</dbReference>
<dbReference type="NCBIfam" id="TIGR02818">
    <property type="entry name" value="adh_III_F_hyde"/>
    <property type="match status" value="1"/>
</dbReference>
<comment type="catalytic activity">
    <reaction evidence="9 12">
        <text>S-(hydroxymethyl)glutathione + NAD(+) = S-formylglutathione + NADH + H(+)</text>
        <dbReference type="Rhea" id="RHEA:19985"/>
        <dbReference type="ChEBI" id="CHEBI:15378"/>
        <dbReference type="ChEBI" id="CHEBI:57540"/>
        <dbReference type="ChEBI" id="CHEBI:57688"/>
        <dbReference type="ChEBI" id="CHEBI:57945"/>
        <dbReference type="ChEBI" id="CHEBI:58758"/>
        <dbReference type="EC" id="1.1.1.284"/>
    </reaction>
</comment>
<evidence type="ECO:0000259" key="14">
    <source>
        <dbReference type="Pfam" id="PF08240"/>
    </source>
</evidence>
<keyword evidence="6 12" id="KW-0520">NAD</keyword>
<dbReference type="InterPro" id="IPR036291">
    <property type="entry name" value="NAD(P)-bd_dom_sf"/>
</dbReference>
<dbReference type="EMBL" id="MAVT02001440">
    <property type="protein sequence ID" value="POS70920.1"/>
    <property type="molecule type" value="Genomic_DNA"/>
</dbReference>
<keyword evidence="3 12" id="KW-0479">Metal-binding</keyword>
<evidence type="ECO:0000256" key="1">
    <source>
        <dbReference type="ARBA" id="ARBA00001947"/>
    </source>
</evidence>
<evidence type="ECO:0000313" key="16">
    <source>
        <dbReference type="Proteomes" id="UP000094444"/>
    </source>
</evidence>
<comment type="cofactor">
    <cofactor evidence="1 12">
        <name>Zn(2+)</name>
        <dbReference type="ChEBI" id="CHEBI:29105"/>
    </cofactor>
</comment>
<comment type="catalytic activity">
    <reaction evidence="7">
        <text>S-(hydroxymethyl)glutathione + NADP(+) = S-formylglutathione + NADPH + H(+)</text>
        <dbReference type="Rhea" id="RHEA:19981"/>
        <dbReference type="ChEBI" id="CHEBI:15378"/>
        <dbReference type="ChEBI" id="CHEBI:57688"/>
        <dbReference type="ChEBI" id="CHEBI:57783"/>
        <dbReference type="ChEBI" id="CHEBI:58349"/>
        <dbReference type="ChEBI" id="CHEBI:58758"/>
        <dbReference type="EC" id="1.1.1.284"/>
    </reaction>
</comment>
<dbReference type="PANTHER" id="PTHR43880">
    <property type="entry name" value="ALCOHOL DEHYDROGENASE"/>
    <property type="match status" value="1"/>
</dbReference>
<dbReference type="InParanoid" id="A0A2P5HKY2"/>
<comment type="caution">
    <text evidence="15">The sequence shown here is derived from an EMBL/GenBank/DDBJ whole genome shotgun (WGS) entry which is preliminary data.</text>
</comment>
<accession>A0A2P5HKY2</accession>
<dbReference type="PANTHER" id="PTHR43880:SF12">
    <property type="entry name" value="ALCOHOL DEHYDROGENASE CLASS-3"/>
    <property type="match status" value="1"/>
</dbReference>
<comment type="catalytic activity">
    <reaction evidence="10">
        <text>a secondary alcohol + NAD(+) = a ketone + NADH + H(+)</text>
        <dbReference type="Rhea" id="RHEA:10740"/>
        <dbReference type="ChEBI" id="CHEBI:15378"/>
        <dbReference type="ChEBI" id="CHEBI:17087"/>
        <dbReference type="ChEBI" id="CHEBI:35681"/>
        <dbReference type="ChEBI" id="CHEBI:57540"/>
        <dbReference type="ChEBI" id="CHEBI:57945"/>
        <dbReference type="EC" id="1.1.1.1"/>
    </reaction>
</comment>
<protein>
    <recommendedName>
        <fullName evidence="12">S-(hydroxymethyl)glutathione dehydrogenase</fullName>
        <ecNumber evidence="12">1.1.1.284</ecNumber>
    </recommendedName>
</protein>
<evidence type="ECO:0000256" key="3">
    <source>
        <dbReference type="ARBA" id="ARBA00022723"/>
    </source>
</evidence>
<dbReference type="InterPro" id="IPR013154">
    <property type="entry name" value="ADH-like_N"/>
</dbReference>
<dbReference type="GO" id="GO:0008270">
    <property type="term" value="F:zinc ion binding"/>
    <property type="evidence" value="ECO:0007669"/>
    <property type="project" value="InterPro"/>
</dbReference>
<dbReference type="Pfam" id="PF08240">
    <property type="entry name" value="ADH_N"/>
    <property type="match status" value="1"/>
</dbReference>
<sequence>YDGVDNRKGTQRRSYYFFRPTVLRTITCKAAVAWEAGKELSIEEIEVAPPKAHEVRIEIYYTGVCHTDAYTLSGNDPEGAFPIVLGHEGAGIVESVGEGVTSVKPGDHVVALYTPECKECKFCKSGKTNLCGKIRATQGKGVMPDGSSRFRCKGKDLLHFMGCSTFSQYTVVADISVVAVQQNAPMEKTCLLGCGITTGYGAARITAKVEEGSNIAVFGAGCVGLSVVQGAAAQKAGKIIVVDLNSDKEDWSRKFGATDFVNPSRLPEGTSVVDKLIEMTDGGCDYTFDCTGNVGVMRTALEACHKGWGQSIVIGVAAAGQEIQTRPFQLVTGRVWRGCAFGGVKGRSQLPGLVQDYLDGRLKVDEFITHRHKLADINTSFQVMKSGECIRAVVDMRGE</sequence>
<dbReference type="CDD" id="cd08300">
    <property type="entry name" value="alcohol_DH_class_III"/>
    <property type="match status" value="1"/>
</dbReference>
<dbReference type="OrthoDB" id="417550at2759"/>
<dbReference type="PROSITE" id="PS00059">
    <property type="entry name" value="ADH_ZINC"/>
    <property type="match status" value="1"/>
</dbReference>
<dbReference type="GO" id="GO:0046294">
    <property type="term" value="P:formaldehyde catabolic process"/>
    <property type="evidence" value="ECO:0007669"/>
    <property type="project" value="InterPro"/>
</dbReference>
<keyword evidence="4 12" id="KW-0862">Zinc</keyword>
<dbReference type="EC" id="1.1.1.284" evidence="12"/>
<evidence type="ECO:0000256" key="11">
    <source>
        <dbReference type="ARBA" id="ARBA00049243"/>
    </source>
</evidence>
<dbReference type="FunFam" id="3.90.180.10:FF:000001">
    <property type="entry name" value="S-(hydroxymethyl)glutathione dehydrogenase"/>
    <property type="match status" value="1"/>
</dbReference>
<dbReference type="GO" id="GO:0005829">
    <property type="term" value="C:cytosol"/>
    <property type="evidence" value="ECO:0007669"/>
    <property type="project" value="TreeGrafter"/>
</dbReference>
<evidence type="ECO:0000256" key="10">
    <source>
        <dbReference type="ARBA" id="ARBA00049164"/>
    </source>
</evidence>
<feature type="domain" description="Alcohol dehydrogenase-like N-terminal" evidence="14">
    <location>
        <begin position="52"/>
        <end position="178"/>
    </location>
</feature>
<dbReference type="FunFam" id="3.40.50.720:FF:000003">
    <property type="entry name" value="S-(hydroxymethyl)glutathione dehydrogenase"/>
    <property type="match status" value="1"/>
</dbReference>
<feature type="domain" description="Alcohol dehydrogenase-like C-terminal" evidence="13">
    <location>
        <begin position="223"/>
        <end position="353"/>
    </location>
</feature>
<evidence type="ECO:0000313" key="15">
    <source>
        <dbReference type="EMBL" id="POS70920.1"/>
    </source>
</evidence>
<dbReference type="AlphaFoldDB" id="A0A2P5HKY2"/>
<evidence type="ECO:0000256" key="8">
    <source>
        <dbReference type="ARBA" id="ARBA00047901"/>
    </source>
</evidence>
<evidence type="ECO:0000256" key="12">
    <source>
        <dbReference type="RuleBase" id="RU362016"/>
    </source>
</evidence>